<organism evidence="6 7">
    <name type="scientific">Prorocentrum cordatum</name>
    <dbReference type="NCBI Taxonomy" id="2364126"/>
    <lineage>
        <taxon>Eukaryota</taxon>
        <taxon>Sar</taxon>
        <taxon>Alveolata</taxon>
        <taxon>Dinophyceae</taxon>
        <taxon>Prorocentrales</taxon>
        <taxon>Prorocentraceae</taxon>
        <taxon>Prorocentrum</taxon>
    </lineage>
</organism>
<proteinExistence type="predicted"/>
<keyword evidence="3 5" id="KW-1133">Transmembrane helix</keyword>
<feature type="transmembrane region" description="Helical" evidence="5">
    <location>
        <begin position="210"/>
        <end position="235"/>
    </location>
</feature>
<feature type="transmembrane region" description="Helical" evidence="5">
    <location>
        <begin position="412"/>
        <end position="433"/>
    </location>
</feature>
<evidence type="ECO:0000256" key="1">
    <source>
        <dbReference type="ARBA" id="ARBA00004141"/>
    </source>
</evidence>
<feature type="transmembrane region" description="Helical" evidence="5">
    <location>
        <begin position="177"/>
        <end position="198"/>
    </location>
</feature>
<reference evidence="6" key="1">
    <citation type="submission" date="2023-10" db="EMBL/GenBank/DDBJ databases">
        <authorList>
            <person name="Chen Y."/>
            <person name="Shah S."/>
            <person name="Dougan E. K."/>
            <person name="Thang M."/>
            <person name="Chan C."/>
        </authorList>
    </citation>
    <scope>NUCLEOTIDE SEQUENCE [LARGE SCALE GENOMIC DNA]</scope>
</reference>
<evidence type="ECO:0000256" key="5">
    <source>
        <dbReference type="SAM" id="Phobius"/>
    </source>
</evidence>
<dbReference type="InterPro" id="IPR004299">
    <property type="entry name" value="MBOAT_fam"/>
</dbReference>
<protein>
    <submittedName>
        <fullName evidence="6">Uncharacterized protein</fullName>
    </submittedName>
</protein>
<dbReference type="PANTHER" id="PTHR13285">
    <property type="entry name" value="ACYLTRANSFERASE"/>
    <property type="match status" value="1"/>
</dbReference>
<gene>
    <name evidence="6" type="ORF">PCOR1329_LOCUS75654</name>
</gene>
<keyword evidence="7" id="KW-1185">Reference proteome</keyword>
<name>A0ABN9XD26_9DINO</name>
<feature type="transmembrane region" description="Helical" evidence="5">
    <location>
        <begin position="21"/>
        <end position="40"/>
    </location>
</feature>
<dbReference type="Proteomes" id="UP001189429">
    <property type="component" value="Unassembled WGS sequence"/>
</dbReference>
<evidence type="ECO:0000256" key="4">
    <source>
        <dbReference type="ARBA" id="ARBA00023136"/>
    </source>
</evidence>
<sequence length="498" mass="57599">MQRERERATPNRWKHVPKLPCLVVLAFYCVLYVYTVSQSLRRQDGHLVNTECDAPLTVAGDCKLYELAKSPLGLPFQLANFSKLAVDYILIGEQTRYTYNKSEPFLRVLGSGSDRFDTKRQAPLGEYQFYSDPGLWERLDAAVRPTRFPQECFGKRLRTLEWSLEAVPAWDDRLFEMIGKLGQILPLFLVALIPRGFCRWSKRESMTWNVALGFVFCFLGHGLMGGGLLMTWAGANFMLARTCARRPFALAVTWSFNLPIMLLGFRYLGPLDYWDNFCGGGPEQELRYAGRCSDLHKALHWTVEELPFMVGFAGLCPWHSIRFVTLRMIAFFIDYVHAIRDTPPGLRLENKPDLIVRQETNLPLYRYTFGHCVAYLFYPPLYWGGPIINFNAFVSQVYEPQGTYSAKEVTIYCFRLALTALVTVICLHFNYASVLLYRKTPPPVRHDIGVWEMWGLVHWMLQYQWLSLVVLWRLSRAVALLDGIDVPENMGWWTLRRC</sequence>
<evidence type="ECO:0000256" key="3">
    <source>
        <dbReference type="ARBA" id="ARBA00022989"/>
    </source>
</evidence>
<comment type="caution">
    <text evidence="6">The sequence shown here is derived from an EMBL/GenBank/DDBJ whole genome shotgun (WGS) entry which is preliminary data.</text>
</comment>
<dbReference type="EMBL" id="CAUYUJ010020338">
    <property type="protein sequence ID" value="CAK0897494.1"/>
    <property type="molecule type" value="Genomic_DNA"/>
</dbReference>
<dbReference type="PANTHER" id="PTHR13285:SF18">
    <property type="entry name" value="PROTEIN-CYSTEINE N-PALMITOYLTRANSFERASE RASP"/>
    <property type="match status" value="1"/>
</dbReference>
<accession>A0ABN9XD26</accession>
<feature type="transmembrane region" description="Helical" evidence="5">
    <location>
        <begin position="247"/>
        <end position="268"/>
    </location>
</feature>
<comment type="subcellular location">
    <subcellularLocation>
        <location evidence="1">Membrane</location>
        <topology evidence="1">Multi-pass membrane protein</topology>
    </subcellularLocation>
</comment>
<dbReference type="InterPro" id="IPR051085">
    <property type="entry name" value="MB_O-acyltransferase"/>
</dbReference>
<keyword evidence="2 5" id="KW-0812">Transmembrane</keyword>
<keyword evidence="4 5" id="KW-0472">Membrane</keyword>
<dbReference type="Pfam" id="PF03062">
    <property type="entry name" value="MBOAT"/>
    <property type="match status" value="1"/>
</dbReference>
<evidence type="ECO:0000313" key="6">
    <source>
        <dbReference type="EMBL" id="CAK0897494.1"/>
    </source>
</evidence>
<evidence type="ECO:0000313" key="7">
    <source>
        <dbReference type="Proteomes" id="UP001189429"/>
    </source>
</evidence>
<evidence type="ECO:0000256" key="2">
    <source>
        <dbReference type="ARBA" id="ARBA00022692"/>
    </source>
</evidence>